<dbReference type="PRINTS" id="PR00040">
    <property type="entry name" value="HTHMERR"/>
</dbReference>
<gene>
    <name evidence="3" type="ORF">K8V11_07385</name>
</gene>
<dbReference type="Gene3D" id="1.25.10.10">
    <property type="entry name" value="Leucine-rich Repeat Variant"/>
    <property type="match status" value="1"/>
</dbReference>
<dbReference type="Pfam" id="PF13411">
    <property type="entry name" value="MerR_1"/>
    <property type="match status" value="1"/>
</dbReference>
<evidence type="ECO:0000259" key="2">
    <source>
        <dbReference type="PROSITE" id="PS50937"/>
    </source>
</evidence>
<dbReference type="PANTHER" id="PTHR30204">
    <property type="entry name" value="REDOX-CYCLING DRUG-SENSING TRANSCRIPTIONAL ACTIVATOR SOXR"/>
    <property type="match status" value="1"/>
</dbReference>
<name>A0A921JY18_9ACTN</name>
<reference evidence="3" key="2">
    <citation type="submission" date="2021-09" db="EMBL/GenBank/DDBJ databases">
        <authorList>
            <person name="Gilroy R."/>
        </authorList>
    </citation>
    <scope>NUCLEOTIDE SEQUENCE</scope>
    <source>
        <strain evidence="3">ChiGjej1B1-18357</strain>
    </source>
</reference>
<dbReference type="GO" id="GO:0003700">
    <property type="term" value="F:DNA-binding transcription factor activity"/>
    <property type="evidence" value="ECO:0007669"/>
    <property type="project" value="InterPro"/>
</dbReference>
<feature type="domain" description="HTH merR-type" evidence="2">
    <location>
        <begin position="1"/>
        <end position="69"/>
    </location>
</feature>
<organism evidence="3 4">
    <name type="scientific">Dietzia timorensis</name>
    <dbReference type="NCBI Taxonomy" id="499555"/>
    <lineage>
        <taxon>Bacteria</taxon>
        <taxon>Bacillati</taxon>
        <taxon>Actinomycetota</taxon>
        <taxon>Actinomycetes</taxon>
        <taxon>Mycobacteriales</taxon>
        <taxon>Dietziaceae</taxon>
        <taxon>Dietzia</taxon>
    </lineage>
</organism>
<dbReference type="InterPro" id="IPR000551">
    <property type="entry name" value="MerR-type_HTH_dom"/>
</dbReference>
<proteinExistence type="predicted"/>
<dbReference type="CDD" id="cd01106">
    <property type="entry name" value="HTH_TipAL-Mta"/>
    <property type="match status" value="1"/>
</dbReference>
<dbReference type="Gene3D" id="1.10.1660.10">
    <property type="match status" value="1"/>
</dbReference>
<dbReference type="Pfam" id="PF13646">
    <property type="entry name" value="HEAT_2"/>
    <property type="match status" value="1"/>
</dbReference>
<dbReference type="RefSeq" id="WP_303912154.1">
    <property type="nucleotide sequence ID" value="NZ_DYXM01000138.1"/>
</dbReference>
<dbReference type="AlphaFoldDB" id="A0A921JY18"/>
<reference evidence="3" key="1">
    <citation type="journal article" date="2021" name="PeerJ">
        <title>Extensive microbial diversity within the chicken gut microbiome revealed by metagenomics and culture.</title>
        <authorList>
            <person name="Gilroy R."/>
            <person name="Ravi A."/>
            <person name="Getino M."/>
            <person name="Pursley I."/>
            <person name="Horton D.L."/>
            <person name="Alikhan N.F."/>
            <person name="Baker D."/>
            <person name="Gharbi K."/>
            <person name="Hall N."/>
            <person name="Watson M."/>
            <person name="Adriaenssens E.M."/>
            <person name="Foster-Nyarko E."/>
            <person name="Jarju S."/>
            <person name="Secka A."/>
            <person name="Antonio M."/>
            <person name="Oren A."/>
            <person name="Chaudhuri R.R."/>
            <person name="La Ragione R."/>
            <person name="Hildebrand F."/>
            <person name="Pallen M.J."/>
        </authorList>
    </citation>
    <scope>NUCLEOTIDE SEQUENCE</scope>
    <source>
        <strain evidence="3">ChiGjej1B1-18357</strain>
    </source>
</reference>
<dbReference type="InterPro" id="IPR047057">
    <property type="entry name" value="MerR_fam"/>
</dbReference>
<dbReference type="EMBL" id="DYXM01000138">
    <property type="protein sequence ID" value="HJE90815.1"/>
    <property type="molecule type" value="Genomic_DNA"/>
</dbReference>
<accession>A0A921JY18</accession>
<evidence type="ECO:0000256" key="1">
    <source>
        <dbReference type="ARBA" id="ARBA00023125"/>
    </source>
</evidence>
<keyword evidence="1" id="KW-0238">DNA-binding</keyword>
<dbReference type="SUPFAM" id="SSF48371">
    <property type="entry name" value="ARM repeat"/>
    <property type="match status" value="1"/>
</dbReference>
<dbReference type="PANTHER" id="PTHR30204:SF93">
    <property type="entry name" value="HTH MERR-TYPE DOMAIN-CONTAINING PROTEIN"/>
    <property type="match status" value="1"/>
</dbReference>
<dbReference type="PROSITE" id="PS00552">
    <property type="entry name" value="HTH_MERR_1"/>
    <property type="match status" value="1"/>
</dbReference>
<dbReference type="SUPFAM" id="SSF46955">
    <property type="entry name" value="Putative DNA-binding domain"/>
    <property type="match status" value="1"/>
</dbReference>
<sequence>MLIGEVSARTGLSRRMLRHYDELGLVSPSARSSSGYREYSREDLARLLHVESLRSLGMSLAEVSGALADPSRGVETSLAELARQTRQRIEHERELLAHLEEVAAAGPGDWQGVLAVLGRLGALRGADPRSRQRAVLDVDPGVGAAQLVEARIGESETNVAGTLDWAIARVGDDALEPLAEAAGSPEAQIRARIVRALAALDSAGSTRVLRELLDDTDPGIRAGSALALGRRGLPDVAGHLVALVVEGRNDVEAAEILGELASRGAGNSDIAGELISRLHASDCPADVRCRLTQALAEIPGVEVDEALRGLTGDSELAVAMTAKAVLAMRGSE</sequence>
<evidence type="ECO:0000313" key="4">
    <source>
        <dbReference type="Proteomes" id="UP000776650"/>
    </source>
</evidence>
<protein>
    <submittedName>
        <fullName evidence="3">MerR family transcriptional regulator</fullName>
    </submittedName>
</protein>
<dbReference type="Proteomes" id="UP000776650">
    <property type="component" value="Unassembled WGS sequence"/>
</dbReference>
<evidence type="ECO:0000313" key="3">
    <source>
        <dbReference type="EMBL" id="HJE90815.1"/>
    </source>
</evidence>
<dbReference type="GO" id="GO:0003677">
    <property type="term" value="F:DNA binding"/>
    <property type="evidence" value="ECO:0007669"/>
    <property type="project" value="UniProtKB-KW"/>
</dbReference>
<dbReference type="SMART" id="SM00422">
    <property type="entry name" value="HTH_MERR"/>
    <property type="match status" value="1"/>
</dbReference>
<dbReference type="PROSITE" id="PS50937">
    <property type="entry name" value="HTH_MERR_2"/>
    <property type="match status" value="1"/>
</dbReference>
<dbReference type="InterPro" id="IPR009061">
    <property type="entry name" value="DNA-bd_dom_put_sf"/>
</dbReference>
<comment type="caution">
    <text evidence="3">The sequence shown here is derived from an EMBL/GenBank/DDBJ whole genome shotgun (WGS) entry which is preliminary data.</text>
</comment>
<dbReference type="InterPro" id="IPR016024">
    <property type="entry name" value="ARM-type_fold"/>
</dbReference>
<dbReference type="InterPro" id="IPR011989">
    <property type="entry name" value="ARM-like"/>
</dbReference>